<accession>A0AAU9TIL5</accession>
<name>A0AAU9TIL5_EUPED</name>
<dbReference type="EMBL" id="CAKOGL010000004">
    <property type="protein sequence ID" value="CAH2085787.1"/>
    <property type="molecule type" value="Genomic_DNA"/>
</dbReference>
<dbReference type="Gene3D" id="2.20.25.240">
    <property type="match status" value="1"/>
</dbReference>
<keyword evidence="1" id="KW-0479">Metal-binding</keyword>
<protein>
    <recommendedName>
        <fullName evidence="5">FLYWCH-type domain-containing protein</fullName>
    </recommendedName>
</protein>
<evidence type="ECO:0000256" key="1">
    <source>
        <dbReference type="ARBA" id="ARBA00022723"/>
    </source>
</evidence>
<keyword evidence="2" id="KW-0863">Zinc-finger</keyword>
<feature type="domain" description="FLYWCH-type" evidence="5">
    <location>
        <begin position="153"/>
        <end position="207"/>
    </location>
</feature>
<evidence type="ECO:0000256" key="4">
    <source>
        <dbReference type="SAM" id="MobiDB-lite"/>
    </source>
</evidence>
<evidence type="ECO:0000259" key="5">
    <source>
        <dbReference type="Pfam" id="PF04500"/>
    </source>
</evidence>
<feature type="region of interest" description="Disordered" evidence="4">
    <location>
        <begin position="92"/>
        <end position="117"/>
    </location>
</feature>
<reference evidence="6" key="1">
    <citation type="submission" date="2022-03" db="EMBL/GenBank/DDBJ databases">
        <authorList>
            <person name="Tunstrom K."/>
        </authorList>
    </citation>
    <scope>NUCLEOTIDE SEQUENCE</scope>
</reference>
<keyword evidence="3" id="KW-0862">Zinc</keyword>
<organism evidence="6 7">
    <name type="scientific">Euphydryas editha</name>
    <name type="common">Edith's checkerspot</name>
    <dbReference type="NCBI Taxonomy" id="104508"/>
    <lineage>
        <taxon>Eukaryota</taxon>
        <taxon>Metazoa</taxon>
        <taxon>Ecdysozoa</taxon>
        <taxon>Arthropoda</taxon>
        <taxon>Hexapoda</taxon>
        <taxon>Insecta</taxon>
        <taxon>Pterygota</taxon>
        <taxon>Neoptera</taxon>
        <taxon>Endopterygota</taxon>
        <taxon>Lepidoptera</taxon>
        <taxon>Glossata</taxon>
        <taxon>Ditrysia</taxon>
        <taxon>Papilionoidea</taxon>
        <taxon>Nymphalidae</taxon>
        <taxon>Nymphalinae</taxon>
        <taxon>Euphydryas</taxon>
    </lineage>
</organism>
<comment type="caution">
    <text evidence="6">The sequence shown here is derived from an EMBL/GenBank/DDBJ whole genome shotgun (WGS) entry which is preliminary data.</text>
</comment>
<evidence type="ECO:0000313" key="7">
    <source>
        <dbReference type="Proteomes" id="UP001153954"/>
    </source>
</evidence>
<dbReference type="GO" id="GO:0008270">
    <property type="term" value="F:zinc ion binding"/>
    <property type="evidence" value="ECO:0007669"/>
    <property type="project" value="UniProtKB-KW"/>
</dbReference>
<dbReference type="Proteomes" id="UP001153954">
    <property type="component" value="Unassembled WGS sequence"/>
</dbReference>
<sequence>MERSDIFYKDIRSTNTVLYAKVGNSTLEVVDEYIYLGQNVQLGIIEFENGKKRYYLQGHTFYKQGVIHQGLAKEELDLGIWTPKMEPQFVNESMRDKDDDNTNNDETNFGEDDSKLEMTGFDGPTTGDGNITGGGEGGAAGDAQHVLEFVLNKRGQGTSLIYNGHTYVHFNSKTRWYCSRRQKGCKARLRTTNEGVFLENIVSDHNHPPPKLYRSSDGRVHIGVCDKFGPRLCFH</sequence>
<dbReference type="Pfam" id="PF04500">
    <property type="entry name" value="FLYWCH"/>
    <property type="match status" value="1"/>
</dbReference>
<gene>
    <name evidence="6" type="ORF">EEDITHA_LOCUS2230</name>
</gene>
<evidence type="ECO:0000313" key="6">
    <source>
        <dbReference type="EMBL" id="CAH2085787.1"/>
    </source>
</evidence>
<proteinExistence type="predicted"/>
<evidence type="ECO:0000256" key="3">
    <source>
        <dbReference type="ARBA" id="ARBA00022833"/>
    </source>
</evidence>
<evidence type="ECO:0000256" key="2">
    <source>
        <dbReference type="ARBA" id="ARBA00022771"/>
    </source>
</evidence>
<dbReference type="InterPro" id="IPR007588">
    <property type="entry name" value="Znf_FLYWCH"/>
</dbReference>
<feature type="compositionally biased region" description="Acidic residues" evidence="4">
    <location>
        <begin position="101"/>
        <end position="111"/>
    </location>
</feature>
<dbReference type="AlphaFoldDB" id="A0AAU9TIL5"/>
<keyword evidence="7" id="KW-1185">Reference proteome</keyword>